<evidence type="ECO:0000256" key="1">
    <source>
        <dbReference type="SAM" id="MobiDB-lite"/>
    </source>
</evidence>
<feature type="region of interest" description="Disordered" evidence="1">
    <location>
        <begin position="143"/>
        <end position="167"/>
    </location>
</feature>
<dbReference type="AlphaFoldDB" id="X7ZEU6"/>
<gene>
    <name evidence="2" type="ORF">I553_10604</name>
</gene>
<evidence type="ECO:0000313" key="2">
    <source>
        <dbReference type="EMBL" id="EUA17546.1"/>
    </source>
</evidence>
<reference evidence="2" key="1">
    <citation type="submission" date="2014-01" db="EMBL/GenBank/DDBJ databases">
        <authorList>
            <person name="Brown-Elliot B."/>
            <person name="Wallace R."/>
            <person name="Lenaerts A."/>
            <person name="Ordway D."/>
            <person name="DeGroote M.A."/>
            <person name="Parker T."/>
            <person name="Sizemore C."/>
            <person name="Tallon L.J."/>
            <person name="Sadzewicz L.K."/>
            <person name="Sengamalay N."/>
            <person name="Fraser C.M."/>
            <person name="Hine E."/>
            <person name="Shefchek K.A."/>
            <person name="Das S.P."/>
            <person name="Tettelin H."/>
        </authorList>
    </citation>
    <scope>NUCLEOTIDE SEQUENCE [LARGE SCALE GENOMIC DNA]</scope>
    <source>
        <strain evidence="2">4042</strain>
    </source>
</reference>
<dbReference type="EMBL" id="JAOB01000076">
    <property type="protein sequence ID" value="EUA17546.1"/>
    <property type="molecule type" value="Genomic_DNA"/>
</dbReference>
<sequence>MGDRLVGGPAGWLITRDVARLRRINGRYDPAKLTFHFREKAGEPPAQLQERVGTVNFTDMSRETLVVSLLAESRALLAIRGGERTAEEIDWAAKRDVGVVPLACSGGRPRRTGPPTATTHRSWVAYRPIRACGSVSTTRRRCSCRGRPSTPRAGHVPAVRSASRGLMSEPSHTVAVWDQVTRTTPRPSPRLWLLRSCCRHSPAT</sequence>
<proteinExistence type="predicted"/>
<accession>X7ZEU6</accession>
<protein>
    <submittedName>
        <fullName evidence="2">Uncharacterized protein</fullName>
    </submittedName>
</protein>
<name>X7ZEU6_MYCXE</name>
<comment type="caution">
    <text evidence="2">The sequence shown here is derived from an EMBL/GenBank/DDBJ whole genome shotgun (WGS) entry which is preliminary data.</text>
</comment>
<organism evidence="2">
    <name type="scientific">Mycobacterium xenopi 4042</name>
    <dbReference type="NCBI Taxonomy" id="1299334"/>
    <lineage>
        <taxon>Bacteria</taxon>
        <taxon>Bacillati</taxon>
        <taxon>Actinomycetota</taxon>
        <taxon>Actinomycetes</taxon>
        <taxon>Mycobacteriales</taxon>
        <taxon>Mycobacteriaceae</taxon>
        <taxon>Mycobacterium</taxon>
    </lineage>
</organism>